<dbReference type="RefSeq" id="WP_146227364.1">
    <property type="nucleotide sequence ID" value="NZ_QJJK01000007.1"/>
</dbReference>
<name>A0A2V3U419_9HYPH</name>
<reference evidence="1 2" key="1">
    <citation type="submission" date="2018-05" db="EMBL/GenBank/DDBJ databases">
        <title>Genomic Encyclopedia of Type Strains, Phase IV (KMG-IV): sequencing the most valuable type-strain genomes for metagenomic binning, comparative biology and taxonomic classification.</title>
        <authorList>
            <person name="Goeker M."/>
        </authorList>
    </citation>
    <scope>NUCLEOTIDE SEQUENCE [LARGE SCALE GENOMIC DNA]</scope>
    <source>
        <strain evidence="1 2">DSM 6462</strain>
    </source>
</reference>
<dbReference type="Proteomes" id="UP000248021">
    <property type="component" value="Unassembled WGS sequence"/>
</dbReference>
<dbReference type="OrthoDB" id="8455700at2"/>
<accession>A0A2V3U419</accession>
<sequence length="117" mass="12825">MEKKTRRSTPRRLYYGPEKMRAAFMAGAGRSGTEIATVLGGTSSHKVRAMLRKAGLSMTRRGGDDAILQTHLRRRELASLVAEADRRDFDPGDLVAALVRACIEDPVLIDNIIDDAA</sequence>
<comment type="caution">
    <text evidence="1">The sequence shown here is derived from an EMBL/GenBank/DDBJ whole genome shotgun (WGS) entry which is preliminary data.</text>
</comment>
<proteinExistence type="predicted"/>
<dbReference type="AlphaFoldDB" id="A0A2V3U419"/>
<protein>
    <submittedName>
        <fullName evidence="1">Uncharacterized protein</fullName>
    </submittedName>
</protein>
<organism evidence="1 2">
    <name type="scientific">Chelatococcus asaccharovorans</name>
    <dbReference type="NCBI Taxonomy" id="28210"/>
    <lineage>
        <taxon>Bacteria</taxon>
        <taxon>Pseudomonadati</taxon>
        <taxon>Pseudomonadota</taxon>
        <taxon>Alphaproteobacteria</taxon>
        <taxon>Hyphomicrobiales</taxon>
        <taxon>Chelatococcaceae</taxon>
        <taxon>Chelatococcus</taxon>
    </lineage>
</organism>
<dbReference type="EMBL" id="QJJK01000007">
    <property type="protein sequence ID" value="PXW56972.1"/>
    <property type="molecule type" value="Genomic_DNA"/>
</dbReference>
<evidence type="ECO:0000313" key="1">
    <source>
        <dbReference type="EMBL" id="PXW56972.1"/>
    </source>
</evidence>
<evidence type="ECO:0000313" key="2">
    <source>
        <dbReference type="Proteomes" id="UP000248021"/>
    </source>
</evidence>
<gene>
    <name evidence="1" type="ORF">C7450_1079</name>
</gene>
<keyword evidence="2" id="KW-1185">Reference proteome</keyword>